<dbReference type="Proteomes" id="UP000028349">
    <property type="component" value="Unassembled WGS sequence"/>
</dbReference>
<dbReference type="STRING" id="266748.HY04_07350"/>
<dbReference type="EMBL" id="LR134441">
    <property type="protein sequence ID" value="VEI01012.1"/>
    <property type="molecule type" value="Genomic_DNA"/>
</dbReference>
<dbReference type="EMBL" id="JPEP01000002">
    <property type="protein sequence ID" value="KEY18325.1"/>
    <property type="molecule type" value="Genomic_DNA"/>
</dbReference>
<name>A0A3S4W5S6_9FLAO</name>
<accession>A0A3S4W5S6</accession>
<evidence type="ECO:0000313" key="4">
    <source>
        <dbReference type="Proteomes" id="UP000270036"/>
    </source>
</evidence>
<dbReference type="Pfam" id="PF20420">
    <property type="entry name" value="DUF6702"/>
    <property type="match status" value="1"/>
</dbReference>
<gene>
    <name evidence="1" type="ORF">HY04_07350</name>
    <name evidence="2" type="ORF">NCTC13489_02479</name>
</gene>
<reference evidence="1 3" key="1">
    <citation type="submission" date="2014-07" db="EMBL/GenBank/DDBJ databases">
        <authorList>
            <person name="Pisani N.G."/>
            <person name="Newman J.D."/>
        </authorList>
    </citation>
    <scope>NUCLEOTIDE SEQUENCE [LARGE SCALE GENOMIC DNA]</scope>
    <source>
        <strain evidence="1 3">LMG 24720</strain>
    </source>
</reference>
<evidence type="ECO:0000313" key="2">
    <source>
        <dbReference type="EMBL" id="VEI01012.1"/>
    </source>
</evidence>
<organism evidence="2 4">
    <name type="scientific">Kaistella antarctica</name>
    <dbReference type="NCBI Taxonomy" id="266748"/>
    <lineage>
        <taxon>Bacteria</taxon>
        <taxon>Pseudomonadati</taxon>
        <taxon>Bacteroidota</taxon>
        <taxon>Flavobacteriia</taxon>
        <taxon>Flavobacteriales</taxon>
        <taxon>Weeksellaceae</taxon>
        <taxon>Chryseobacterium group</taxon>
        <taxon>Kaistella</taxon>
    </lineage>
</organism>
<evidence type="ECO:0000313" key="3">
    <source>
        <dbReference type="Proteomes" id="UP000028349"/>
    </source>
</evidence>
<evidence type="ECO:0000313" key="1">
    <source>
        <dbReference type="EMBL" id="KEY18325.1"/>
    </source>
</evidence>
<sequence length="175" mass="20533">MFLKKSLLFSLILFFIIALSSFKSSEAAVLHPYHVGSVEFNYNSKTKTYEISGKFFLDDLENGLKEKYGIAVHFNDEKYKKQINELLSKYCSEYLKLKSDNNALRINYIGFEEDNESVNIFLESEVTTPPKKVETAVSFLYNLYDDQMNIIHIIVNGKRQSERLNYPNRYLYKNF</sequence>
<proteinExistence type="predicted"/>
<dbReference type="OrthoDB" id="5735516at2"/>
<keyword evidence="3" id="KW-1185">Reference proteome</keyword>
<dbReference type="AlphaFoldDB" id="A0A3S4W5S6"/>
<dbReference type="InterPro" id="IPR046525">
    <property type="entry name" value="DUF6702"/>
</dbReference>
<reference evidence="2 4" key="2">
    <citation type="submission" date="2018-12" db="EMBL/GenBank/DDBJ databases">
        <authorList>
            <consortium name="Pathogen Informatics"/>
        </authorList>
    </citation>
    <scope>NUCLEOTIDE SEQUENCE [LARGE SCALE GENOMIC DNA]</scope>
    <source>
        <strain evidence="2 4">NCTC13489</strain>
    </source>
</reference>
<dbReference type="KEGG" id="cant:NCTC13489_02479"/>
<dbReference type="RefSeq" id="WP_034718610.1">
    <property type="nucleotide sequence ID" value="NZ_FOIX01000001.1"/>
</dbReference>
<protein>
    <submittedName>
        <fullName evidence="2">Uncharacterized protein</fullName>
    </submittedName>
</protein>
<dbReference type="Proteomes" id="UP000270036">
    <property type="component" value="Chromosome"/>
</dbReference>